<accession>A0A8S1C849</accession>
<proteinExistence type="predicted"/>
<feature type="compositionally biased region" description="Acidic residues" evidence="1">
    <location>
        <begin position="249"/>
        <end position="260"/>
    </location>
</feature>
<dbReference type="Proteomes" id="UP000494165">
    <property type="component" value="Unassembled WGS sequence"/>
</dbReference>
<feature type="region of interest" description="Disordered" evidence="1">
    <location>
        <begin position="221"/>
        <end position="315"/>
    </location>
</feature>
<dbReference type="EMBL" id="CADEPI010000020">
    <property type="protein sequence ID" value="CAB3365423.1"/>
    <property type="molecule type" value="Genomic_DNA"/>
</dbReference>
<evidence type="ECO:0000256" key="1">
    <source>
        <dbReference type="SAM" id="MobiDB-lite"/>
    </source>
</evidence>
<protein>
    <submittedName>
        <fullName evidence="2">Uncharacterized protein</fullName>
    </submittedName>
</protein>
<evidence type="ECO:0000313" key="3">
    <source>
        <dbReference type="Proteomes" id="UP000494165"/>
    </source>
</evidence>
<sequence>MVEQSADKINDLHLRLIVPQEGERRRSLKKMKPEKVDVHLSMSKNPNTGQNTVTIGSMVNKKWTDMSLCRETEWWNRLHYVPERYRTRPEEAKISCRSFQDELINRSYLKNLAHRPPRKEKQADDRPTFHPEINRRSIRYSGESSWWERLSRPSWIQADLLRERFKAKCKSDGGSSLNLSSLLDSTLDHLSEDSIENSLDVDATPEESESDLDYRAFEEGIQQRKQSTAREEKFAENETEELLKSSISDEPDAVETDELENAILETSVDDNVSGEKEKFAEDEDAETQKENDAGVPNDLEQSEQGLDDAENEAES</sequence>
<feature type="compositionally biased region" description="Acidic residues" evidence="1">
    <location>
        <begin position="305"/>
        <end position="315"/>
    </location>
</feature>
<organism evidence="2 3">
    <name type="scientific">Cloeon dipterum</name>
    <dbReference type="NCBI Taxonomy" id="197152"/>
    <lineage>
        <taxon>Eukaryota</taxon>
        <taxon>Metazoa</taxon>
        <taxon>Ecdysozoa</taxon>
        <taxon>Arthropoda</taxon>
        <taxon>Hexapoda</taxon>
        <taxon>Insecta</taxon>
        <taxon>Pterygota</taxon>
        <taxon>Palaeoptera</taxon>
        <taxon>Ephemeroptera</taxon>
        <taxon>Pisciforma</taxon>
        <taxon>Baetidae</taxon>
        <taxon>Cloeon</taxon>
    </lineage>
</organism>
<name>A0A8S1C849_9INSE</name>
<dbReference type="AlphaFoldDB" id="A0A8S1C849"/>
<evidence type="ECO:0000313" key="2">
    <source>
        <dbReference type="EMBL" id="CAB3365423.1"/>
    </source>
</evidence>
<comment type="caution">
    <text evidence="2">The sequence shown here is derived from an EMBL/GenBank/DDBJ whole genome shotgun (WGS) entry which is preliminary data.</text>
</comment>
<gene>
    <name evidence="2" type="ORF">CLODIP_2_CD06173</name>
</gene>
<reference evidence="2 3" key="1">
    <citation type="submission" date="2020-04" db="EMBL/GenBank/DDBJ databases">
        <authorList>
            <person name="Alioto T."/>
            <person name="Alioto T."/>
            <person name="Gomez Garrido J."/>
        </authorList>
    </citation>
    <scope>NUCLEOTIDE SEQUENCE [LARGE SCALE GENOMIC DNA]</scope>
</reference>
<feature type="compositionally biased region" description="Basic and acidic residues" evidence="1">
    <location>
        <begin position="221"/>
        <end position="236"/>
    </location>
</feature>
<keyword evidence="3" id="KW-1185">Reference proteome</keyword>